<dbReference type="AlphaFoldDB" id="A0ABD3N9F0"/>
<proteinExistence type="inferred from homology"/>
<dbReference type="InterPro" id="IPR017441">
    <property type="entry name" value="Protein_kinase_ATP_BS"/>
</dbReference>
<evidence type="ECO:0000313" key="7">
    <source>
        <dbReference type="Proteomes" id="UP001530400"/>
    </source>
</evidence>
<dbReference type="InterPro" id="IPR000719">
    <property type="entry name" value="Prot_kinase_dom"/>
</dbReference>
<dbReference type="Pfam" id="PF00069">
    <property type="entry name" value="Pkinase"/>
    <property type="match status" value="1"/>
</dbReference>
<comment type="caution">
    <text evidence="6">The sequence shown here is derived from an EMBL/GenBank/DDBJ whole genome shotgun (WGS) entry which is preliminary data.</text>
</comment>
<dbReference type="EMBL" id="JALLPJ020001263">
    <property type="protein sequence ID" value="KAL3772636.1"/>
    <property type="molecule type" value="Genomic_DNA"/>
</dbReference>
<keyword evidence="4" id="KW-0808">Transferase</keyword>
<dbReference type="Gene3D" id="1.10.510.10">
    <property type="entry name" value="Transferase(Phosphotransferase) domain 1"/>
    <property type="match status" value="1"/>
</dbReference>
<protein>
    <recommendedName>
        <fullName evidence="5">Protein kinase domain-containing protein</fullName>
    </recommendedName>
</protein>
<dbReference type="PROSITE" id="PS00107">
    <property type="entry name" value="PROTEIN_KINASE_ATP"/>
    <property type="match status" value="1"/>
</dbReference>
<evidence type="ECO:0000313" key="6">
    <source>
        <dbReference type="EMBL" id="KAL3772636.1"/>
    </source>
</evidence>
<comment type="similarity">
    <text evidence="4">Belongs to the protein kinase superfamily.</text>
</comment>
<dbReference type="GO" id="GO:0004674">
    <property type="term" value="F:protein serine/threonine kinase activity"/>
    <property type="evidence" value="ECO:0007669"/>
    <property type="project" value="UniProtKB-KW"/>
</dbReference>
<dbReference type="InterPro" id="IPR008271">
    <property type="entry name" value="Ser/Thr_kinase_AS"/>
</dbReference>
<dbReference type="PROSITE" id="PS00108">
    <property type="entry name" value="PROTEIN_KINASE_ST"/>
    <property type="match status" value="1"/>
</dbReference>
<keyword evidence="4" id="KW-0723">Serine/threonine-protein kinase</keyword>
<dbReference type="CDD" id="cd05117">
    <property type="entry name" value="STKc_CAMK"/>
    <property type="match status" value="1"/>
</dbReference>
<dbReference type="SMART" id="SM00220">
    <property type="entry name" value="S_TKc"/>
    <property type="match status" value="1"/>
</dbReference>
<sequence length="316" mass="35893">MNPLIFCQACTDYNVPTKTLRQDSFCTVHTVSTKESSSSWTVQSIDTTSHYTELLVTGQYSDIFQHYNVCPQVIGTGNYGSVRECIRLATGERFAVKTIDKSRIGRLDHLQREVELLRMMNHQSIMRMVDVFEDADHVHIVTDRYTGGELFDRIIERTTSTGCFDEFEAARIIKSVLEAVLYLHKNGCVHRDIKPENLLFESKEEGSAIKLIDFGLSRIHYPREGPMKNAVGTAYYMSPECINGSYDKATDLWSIGVVTYILLAGYPPFNGSTDSEIYTATLKGNLIFERKVWGGLSHMARDFVRRLLSRDAVEKQ</sequence>
<feature type="binding site" evidence="3">
    <location>
        <position position="97"/>
    </location>
    <ligand>
        <name>ATP</name>
        <dbReference type="ChEBI" id="CHEBI:30616"/>
    </ligand>
</feature>
<dbReference type="Gene3D" id="3.30.200.20">
    <property type="entry name" value="Phosphorylase Kinase, domain 1"/>
    <property type="match status" value="1"/>
</dbReference>
<evidence type="ECO:0000256" key="2">
    <source>
        <dbReference type="ARBA" id="ARBA00022840"/>
    </source>
</evidence>
<feature type="domain" description="Protein kinase" evidence="5">
    <location>
        <begin position="68"/>
        <end position="316"/>
    </location>
</feature>
<name>A0ABD3N9F0_9STRA</name>
<accession>A0ABD3N9F0</accession>
<keyword evidence="1 3" id="KW-0547">Nucleotide-binding</keyword>
<organism evidence="6 7">
    <name type="scientific">Cyclotella atomus</name>
    <dbReference type="NCBI Taxonomy" id="382360"/>
    <lineage>
        <taxon>Eukaryota</taxon>
        <taxon>Sar</taxon>
        <taxon>Stramenopiles</taxon>
        <taxon>Ochrophyta</taxon>
        <taxon>Bacillariophyta</taxon>
        <taxon>Coscinodiscophyceae</taxon>
        <taxon>Thalassiosirophycidae</taxon>
        <taxon>Stephanodiscales</taxon>
        <taxon>Stephanodiscaceae</taxon>
        <taxon>Cyclotella</taxon>
    </lineage>
</organism>
<dbReference type="FunFam" id="1.10.510.10:FF:000571">
    <property type="entry name" value="Maternal embryonic leucine zipper kinase"/>
    <property type="match status" value="1"/>
</dbReference>
<dbReference type="FunFam" id="3.30.200.20:FF:000880">
    <property type="entry name" value="Predicted protein"/>
    <property type="match status" value="1"/>
</dbReference>
<keyword evidence="7" id="KW-1185">Reference proteome</keyword>
<keyword evidence="4" id="KW-0418">Kinase</keyword>
<dbReference type="GO" id="GO:0005524">
    <property type="term" value="F:ATP binding"/>
    <property type="evidence" value="ECO:0007669"/>
    <property type="project" value="UniProtKB-UniRule"/>
</dbReference>
<dbReference type="PANTHER" id="PTHR24347">
    <property type="entry name" value="SERINE/THREONINE-PROTEIN KINASE"/>
    <property type="match status" value="1"/>
</dbReference>
<evidence type="ECO:0000259" key="5">
    <source>
        <dbReference type="PROSITE" id="PS50011"/>
    </source>
</evidence>
<dbReference type="InterPro" id="IPR011009">
    <property type="entry name" value="Kinase-like_dom_sf"/>
</dbReference>
<gene>
    <name evidence="6" type="ORF">ACHAWO_013181</name>
</gene>
<evidence type="ECO:0000256" key="4">
    <source>
        <dbReference type="RuleBase" id="RU000304"/>
    </source>
</evidence>
<evidence type="ECO:0000256" key="3">
    <source>
        <dbReference type="PROSITE-ProRule" id="PRU10141"/>
    </source>
</evidence>
<reference evidence="6 7" key="1">
    <citation type="submission" date="2024-10" db="EMBL/GenBank/DDBJ databases">
        <title>Updated reference genomes for cyclostephanoid diatoms.</title>
        <authorList>
            <person name="Roberts W.R."/>
            <person name="Alverson A.J."/>
        </authorList>
    </citation>
    <scope>NUCLEOTIDE SEQUENCE [LARGE SCALE GENOMIC DNA]</scope>
    <source>
        <strain evidence="6 7">AJA010-31</strain>
    </source>
</reference>
<evidence type="ECO:0000256" key="1">
    <source>
        <dbReference type="ARBA" id="ARBA00022741"/>
    </source>
</evidence>
<dbReference type="SUPFAM" id="SSF56112">
    <property type="entry name" value="Protein kinase-like (PK-like)"/>
    <property type="match status" value="1"/>
</dbReference>
<dbReference type="PROSITE" id="PS50011">
    <property type="entry name" value="PROTEIN_KINASE_DOM"/>
    <property type="match status" value="1"/>
</dbReference>
<keyword evidence="2 3" id="KW-0067">ATP-binding</keyword>
<dbReference type="Proteomes" id="UP001530400">
    <property type="component" value="Unassembled WGS sequence"/>
</dbReference>